<dbReference type="InterPro" id="IPR022892">
    <property type="entry name" value="RNaseHI"/>
</dbReference>
<evidence type="ECO:0000256" key="11">
    <source>
        <dbReference type="HAMAP-Rule" id="MF_00042"/>
    </source>
</evidence>
<keyword evidence="6 11" id="KW-0540">Nuclease</keyword>
<dbReference type="PANTHER" id="PTHR10642">
    <property type="entry name" value="RIBONUCLEASE H1"/>
    <property type="match status" value="1"/>
</dbReference>
<dbReference type="InterPro" id="IPR036397">
    <property type="entry name" value="RNaseH_sf"/>
</dbReference>
<evidence type="ECO:0000256" key="7">
    <source>
        <dbReference type="ARBA" id="ARBA00022723"/>
    </source>
</evidence>
<feature type="binding site" evidence="11">
    <location>
        <position position="138"/>
    </location>
    <ligand>
        <name>Mg(2+)</name>
        <dbReference type="ChEBI" id="CHEBI:18420"/>
        <label>2</label>
    </ligand>
</feature>
<dbReference type="FunFam" id="3.30.420.10:FF:000089">
    <property type="entry name" value="Ribonuclease H"/>
    <property type="match status" value="1"/>
</dbReference>
<dbReference type="NCBIfam" id="NF001236">
    <property type="entry name" value="PRK00203.1"/>
    <property type="match status" value="1"/>
</dbReference>
<dbReference type="GO" id="GO:0003676">
    <property type="term" value="F:nucleic acid binding"/>
    <property type="evidence" value="ECO:0007669"/>
    <property type="project" value="InterPro"/>
</dbReference>
<evidence type="ECO:0000313" key="13">
    <source>
        <dbReference type="EMBL" id="RDH40585.1"/>
    </source>
</evidence>
<dbReference type="GO" id="GO:0043137">
    <property type="term" value="P:DNA replication, removal of RNA primer"/>
    <property type="evidence" value="ECO:0007669"/>
    <property type="project" value="TreeGrafter"/>
</dbReference>
<dbReference type="PANTHER" id="PTHR10642:SF26">
    <property type="entry name" value="RIBONUCLEASE H1"/>
    <property type="match status" value="1"/>
</dbReference>
<dbReference type="InterPro" id="IPR050092">
    <property type="entry name" value="RNase_H"/>
</dbReference>
<keyword evidence="7 11" id="KW-0479">Metal-binding</keyword>
<dbReference type="InterPro" id="IPR002156">
    <property type="entry name" value="RNaseH_domain"/>
</dbReference>
<feature type="binding site" evidence="11">
    <location>
        <position position="14"/>
    </location>
    <ligand>
        <name>Mg(2+)</name>
        <dbReference type="ChEBI" id="CHEBI:18420"/>
        <label>2</label>
    </ligand>
</feature>
<evidence type="ECO:0000313" key="14">
    <source>
        <dbReference type="Proteomes" id="UP000226429"/>
    </source>
</evidence>
<evidence type="ECO:0000256" key="8">
    <source>
        <dbReference type="ARBA" id="ARBA00022759"/>
    </source>
</evidence>
<evidence type="ECO:0000256" key="6">
    <source>
        <dbReference type="ARBA" id="ARBA00022722"/>
    </source>
</evidence>
<sequence>MPNQKIPVIEIFTDGACRGNPGPGAWAALLRYQGKEKTIFGTETATTNNRMELMAAIQALVALKKSCQISLSTDSQYVKKGITEWLPQWKRRAWLTANKKPVKNSDLWKELAKQAERHHICWEWVKGHSGHPENDRVDSLANAALDELLNN</sequence>
<dbReference type="PROSITE" id="PS50879">
    <property type="entry name" value="RNASE_H_1"/>
    <property type="match status" value="1"/>
</dbReference>
<comment type="similarity">
    <text evidence="3 11">Belongs to the RNase H family.</text>
</comment>
<dbReference type="EMBL" id="NMOS02000006">
    <property type="protein sequence ID" value="RDH40585.1"/>
    <property type="molecule type" value="Genomic_DNA"/>
</dbReference>
<evidence type="ECO:0000256" key="4">
    <source>
        <dbReference type="ARBA" id="ARBA00011245"/>
    </source>
</evidence>
<keyword evidence="9 11" id="KW-0378">Hydrolase</keyword>
<organism evidence="13 14">
    <name type="scientific">Candidatus Aquirickettsiella gammari</name>
    <dbReference type="NCBI Taxonomy" id="2016198"/>
    <lineage>
        <taxon>Bacteria</taxon>
        <taxon>Pseudomonadati</taxon>
        <taxon>Pseudomonadota</taxon>
        <taxon>Gammaproteobacteria</taxon>
        <taxon>Legionellales</taxon>
        <taxon>Coxiellaceae</taxon>
        <taxon>Candidatus Aquirickettsiella</taxon>
    </lineage>
</organism>
<comment type="cofactor">
    <cofactor evidence="11">
        <name>Mg(2+)</name>
        <dbReference type="ChEBI" id="CHEBI:18420"/>
    </cofactor>
    <text evidence="11">Binds 1 Mg(2+) ion per subunit. May bind a second metal ion at a regulatory site, or after substrate binding.</text>
</comment>
<comment type="function">
    <text evidence="2 11">Endonuclease that specifically degrades the RNA of RNA-DNA hybrids.</text>
</comment>
<dbReference type="GO" id="GO:0005737">
    <property type="term" value="C:cytoplasm"/>
    <property type="evidence" value="ECO:0007669"/>
    <property type="project" value="UniProtKB-SubCell"/>
</dbReference>
<comment type="caution">
    <text evidence="13">The sequence shown here is derived from an EMBL/GenBank/DDBJ whole genome shotgun (WGS) entry which is preliminary data.</text>
</comment>
<accession>A0A370CIF2</accession>
<feature type="binding site" evidence="11">
    <location>
        <position position="14"/>
    </location>
    <ligand>
        <name>Mg(2+)</name>
        <dbReference type="ChEBI" id="CHEBI:18420"/>
        <label>1</label>
    </ligand>
</feature>
<evidence type="ECO:0000256" key="2">
    <source>
        <dbReference type="ARBA" id="ARBA00004065"/>
    </source>
</evidence>
<dbReference type="Gene3D" id="3.30.420.10">
    <property type="entry name" value="Ribonuclease H-like superfamily/Ribonuclease H"/>
    <property type="match status" value="1"/>
</dbReference>
<feature type="binding site" evidence="11">
    <location>
        <position position="52"/>
    </location>
    <ligand>
        <name>Mg(2+)</name>
        <dbReference type="ChEBI" id="CHEBI:18420"/>
        <label>1</label>
    </ligand>
</feature>
<keyword evidence="8 11" id="KW-0255">Endonuclease</keyword>
<name>A0A370CIF2_9COXI</name>
<protein>
    <recommendedName>
        <fullName evidence="5 11">Ribonuclease H</fullName>
        <shortName evidence="11">RNase H</shortName>
        <ecNumber evidence="5 11">3.1.26.4</ecNumber>
    </recommendedName>
</protein>
<reference evidence="13 14" key="2">
    <citation type="journal article" date="2018" name="J. Invertebr. Pathol.">
        <title>'Candidatus Aquirickettsiella gammari' (Gammaproteobacteria: Legionellales: Coxiellaceae): A bacterial pathogen of the freshwater crustacean Gammarus fossarum (Malacostraca: Amphipoda).</title>
        <authorList>
            <person name="Bojko J."/>
            <person name="Dunn A.M."/>
            <person name="Stebbing P.D."/>
            <person name="van Aerle R."/>
            <person name="Bacela-Spychalska K."/>
            <person name="Bean T.P."/>
            <person name="Urrutia A."/>
            <person name="Stentiford G.D."/>
        </authorList>
    </citation>
    <scope>NUCLEOTIDE SEQUENCE [LARGE SCALE GENOMIC DNA]</scope>
    <source>
        <strain evidence="13">RA15029</strain>
    </source>
</reference>
<dbReference type="AlphaFoldDB" id="A0A370CIF2"/>
<reference evidence="13 14" key="1">
    <citation type="journal article" date="2017" name="Int. J. Syst. Evol. Microbiol.">
        <title>Aquarickettsiella crustaci n. gen. n. sp. (Gammaproteobacteria: Legionellales: Coxiellaceae); a bacterial pathogen of the freshwater crustacean: Gammarus fossarum (Malacostraca: Amphipoda).</title>
        <authorList>
            <person name="Bojko J."/>
            <person name="Dunn A.M."/>
            <person name="Stebbing P.D."/>
            <person name="Van Aerle R."/>
            <person name="Bacela-Spychalska K."/>
            <person name="Bean T.P."/>
            <person name="Stentiford G.D."/>
        </authorList>
    </citation>
    <scope>NUCLEOTIDE SEQUENCE [LARGE SCALE GENOMIC DNA]</scope>
    <source>
        <strain evidence="13">RA15029</strain>
    </source>
</reference>
<evidence type="ECO:0000256" key="5">
    <source>
        <dbReference type="ARBA" id="ARBA00012180"/>
    </source>
</evidence>
<comment type="subunit">
    <text evidence="4 11">Monomer.</text>
</comment>
<dbReference type="InterPro" id="IPR012337">
    <property type="entry name" value="RNaseH-like_sf"/>
</dbReference>
<evidence type="ECO:0000256" key="1">
    <source>
        <dbReference type="ARBA" id="ARBA00000077"/>
    </source>
</evidence>
<proteinExistence type="inferred from homology"/>
<dbReference type="GO" id="GO:0000287">
    <property type="term" value="F:magnesium ion binding"/>
    <property type="evidence" value="ECO:0007669"/>
    <property type="project" value="UniProtKB-UniRule"/>
</dbReference>
<evidence type="ECO:0000256" key="10">
    <source>
        <dbReference type="ARBA" id="ARBA00022842"/>
    </source>
</evidence>
<dbReference type="SUPFAM" id="SSF53098">
    <property type="entry name" value="Ribonuclease H-like"/>
    <property type="match status" value="1"/>
</dbReference>
<dbReference type="Proteomes" id="UP000226429">
    <property type="component" value="Unassembled WGS sequence"/>
</dbReference>
<evidence type="ECO:0000256" key="9">
    <source>
        <dbReference type="ARBA" id="ARBA00022801"/>
    </source>
</evidence>
<comment type="catalytic activity">
    <reaction evidence="1 11">
        <text>Endonucleolytic cleavage to 5'-phosphomonoester.</text>
        <dbReference type="EC" id="3.1.26.4"/>
    </reaction>
</comment>
<evidence type="ECO:0000256" key="3">
    <source>
        <dbReference type="ARBA" id="ARBA00005300"/>
    </source>
</evidence>
<feature type="domain" description="RNase H type-1" evidence="12">
    <location>
        <begin position="5"/>
        <end position="146"/>
    </location>
</feature>
<evidence type="ECO:0000259" key="12">
    <source>
        <dbReference type="PROSITE" id="PS50879"/>
    </source>
</evidence>
<dbReference type="GO" id="GO:0004523">
    <property type="term" value="F:RNA-DNA hybrid ribonuclease activity"/>
    <property type="evidence" value="ECO:0007669"/>
    <property type="project" value="UniProtKB-UniRule"/>
</dbReference>
<dbReference type="EC" id="3.1.26.4" evidence="5 11"/>
<keyword evidence="11" id="KW-0963">Cytoplasm</keyword>
<keyword evidence="14" id="KW-1185">Reference proteome</keyword>
<dbReference type="Pfam" id="PF00075">
    <property type="entry name" value="RNase_H"/>
    <property type="match status" value="1"/>
</dbReference>
<comment type="subcellular location">
    <subcellularLocation>
        <location evidence="11">Cytoplasm</location>
    </subcellularLocation>
</comment>
<gene>
    <name evidence="11" type="primary">rnhA</name>
    <name evidence="13" type="ORF">CFE62_002885</name>
</gene>
<dbReference type="CDD" id="cd09278">
    <property type="entry name" value="RNase_HI_prokaryote_like"/>
    <property type="match status" value="1"/>
</dbReference>
<dbReference type="HAMAP" id="MF_00042">
    <property type="entry name" value="RNase_H"/>
    <property type="match status" value="1"/>
</dbReference>
<feature type="binding site" evidence="11">
    <location>
        <position position="74"/>
    </location>
    <ligand>
        <name>Mg(2+)</name>
        <dbReference type="ChEBI" id="CHEBI:18420"/>
        <label>1</label>
    </ligand>
</feature>
<keyword evidence="10 11" id="KW-0460">Magnesium</keyword>